<dbReference type="AlphaFoldDB" id="A0AAQ0EUB3"/>
<dbReference type="Proteomes" id="UP000826990">
    <property type="component" value="Chromosome"/>
</dbReference>
<dbReference type="RefSeq" id="WP_016243645.1">
    <property type="nucleotide sequence ID" value="NZ_CP080107.1"/>
</dbReference>
<reference evidence="1" key="1">
    <citation type="submission" date="2021-07" db="EMBL/GenBank/DDBJ databases">
        <title>Characterization of Emerging Pathogens Carrying KPC-2 Gene in IncP-6 Plasmids Isolated from Urban Sewage in Argentina.</title>
        <authorList>
            <person name="Ghiglione B."/>
            <person name="Haim M.S."/>
            <person name="Dropa M."/>
        </authorList>
    </citation>
    <scope>NUCLEOTIDE SEQUENCE</scope>
    <source>
        <strain evidence="1">WW-19C</strain>
    </source>
</reference>
<evidence type="ECO:0000313" key="2">
    <source>
        <dbReference type="Proteomes" id="UP000826990"/>
    </source>
</evidence>
<protein>
    <submittedName>
        <fullName evidence="1">DUF4756 family protein</fullName>
    </submittedName>
</protein>
<organism evidence="1 2">
    <name type="scientific">Enterobacter asburiae</name>
    <dbReference type="NCBI Taxonomy" id="61645"/>
    <lineage>
        <taxon>Bacteria</taxon>
        <taxon>Pseudomonadati</taxon>
        <taxon>Pseudomonadota</taxon>
        <taxon>Gammaproteobacteria</taxon>
        <taxon>Enterobacterales</taxon>
        <taxon>Enterobacteriaceae</taxon>
        <taxon>Enterobacter</taxon>
        <taxon>Enterobacter cloacae complex</taxon>
    </lineage>
</organism>
<sequence>MRKVQLNNSDLLAYFNTVEELKNHPSMEEYRTGYRKLRDDDDAFAYEIKKYRSAHTTLRRLDKKRQSLLDSFIGELNPISYSAANTAAKSSGNFDLINERILYRKAIEEKSDTEIIALVIKQRTEAALEFRRSVELSLEQLSSISVEFKSSSSKRRKMAV</sequence>
<accession>A0AAQ0EUB3</accession>
<dbReference type="InterPro" id="IPR031864">
    <property type="entry name" value="DUF4756"/>
</dbReference>
<evidence type="ECO:0000313" key="1">
    <source>
        <dbReference type="EMBL" id="QYD28424.1"/>
    </source>
</evidence>
<dbReference type="Pfam" id="PF15948">
    <property type="entry name" value="DUF4756"/>
    <property type="match status" value="1"/>
</dbReference>
<name>A0AAQ0EUB3_ENTAS</name>
<proteinExistence type="predicted"/>
<gene>
    <name evidence="1" type="ORF">KZX48_08580</name>
</gene>
<dbReference type="EMBL" id="CP080107">
    <property type="protein sequence ID" value="QYD28424.1"/>
    <property type="molecule type" value="Genomic_DNA"/>
</dbReference>